<keyword evidence="1" id="KW-1133">Transmembrane helix</keyword>
<organism evidence="2 3">
    <name type="scientific">Deinococcus taklimakanensis</name>
    <dbReference type="NCBI Taxonomy" id="536443"/>
    <lineage>
        <taxon>Bacteria</taxon>
        <taxon>Thermotogati</taxon>
        <taxon>Deinococcota</taxon>
        <taxon>Deinococci</taxon>
        <taxon>Deinococcales</taxon>
        <taxon>Deinococcaceae</taxon>
        <taxon>Deinococcus</taxon>
    </lineage>
</organism>
<gene>
    <name evidence="2" type="ORF">ACFSR9_00515</name>
</gene>
<proteinExistence type="predicted"/>
<evidence type="ECO:0000256" key="1">
    <source>
        <dbReference type="SAM" id="Phobius"/>
    </source>
</evidence>
<name>A0ABW5P0A2_9DEIO</name>
<sequence>MSEEKSMQSQHQNSLLRFWPVPLGFALVYAFWPLLWLGLNASALQKQEPKAGELFATAPAVYFTGKPKHFQTGGTGGRYLLKDAKQIQSLLLNQGWQFMEQLGAGYFFEKDKRRTVATCRMFSRHFSVCNVSEI</sequence>
<feature type="transmembrane region" description="Helical" evidence="1">
    <location>
        <begin position="21"/>
        <end position="39"/>
    </location>
</feature>
<dbReference type="RefSeq" id="WP_386842010.1">
    <property type="nucleotide sequence ID" value="NZ_JBHUMK010000006.1"/>
</dbReference>
<evidence type="ECO:0000313" key="2">
    <source>
        <dbReference type="EMBL" id="MFD2607925.1"/>
    </source>
</evidence>
<comment type="caution">
    <text evidence="2">The sequence shown here is derived from an EMBL/GenBank/DDBJ whole genome shotgun (WGS) entry which is preliminary data.</text>
</comment>
<protein>
    <submittedName>
        <fullName evidence="2">Uncharacterized protein</fullName>
    </submittedName>
</protein>
<dbReference type="EMBL" id="JBHUMK010000006">
    <property type="protein sequence ID" value="MFD2607925.1"/>
    <property type="molecule type" value="Genomic_DNA"/>
</dbReference>
<evidence type="ECO:0000313" key="3">
    <source>
        <dbReference type="Proteomes" id="UP001597475"/>
    </source>
</evidence>
<accession>A0ABW5P0A2</accession>
<keyword evidence="1" id="KW-0812">Transmembrane</keyword>
<dbReference type="Proteomes" id="UP001597475">
    <property type="component" value="Unassembled WGS sequence"/>
</dbReference>
<keyword evidence="3" id="KW-1185">Reference proteome</keyword>
<keyword evidence="1" id="KW-0472">Membrane</keyword>
<reference evidence="3" key="1">
    <citation type="journal article" date="2019" name="Int. J. Syst. Evol. Microbiol.">
        <title>The Global Catalogue of Microorganisms (GCM) 10K type strain sequencing project: providing services to taxonomists for standard genome sequencing and annotation.</title>
        <authorList>
            <consortium name="The Broad Institute Genomics Platform"/>
            <consortium name="The Broad Institute Genome Sequencing Center for Infectious Disease"/>
            <person name="Wu L."/>
            <person name="Ma J."/>
        </authorList>
    </citation>
    <scope>NUCLEOTIDE SEQUENCE [LARGE SCALE GENOMIC DNA]</scope>
    <source>
        <strain evidence="3">KCTC 33842</strain>
    </source>
</reference>